<proteinExistence type="predicted"/>
<reference evidence="1" key="2">
    <citation type="journal article" date="2019" name="Mol. Phylogenet. Evol.">
        <title>Reassessment of the classification of bryopsidales (chlorophyta) based on chloroplast phylogenomic analyses.</title>
        <authorList>
            <person name="Cremen M.C."/>
            <person name="Leliaert F."/>
            <person name="West J."/>
            <person name="Lam D.W."/>
            <person name="Shimada S."/>
            <person name="Lopez-Bautista J.M."/>
            <person name="Verbruggen H."/>
        </authorList>
    </citation>
    <scope>NUCLEOTIDE SEQUENCE</scope>
</reference>
<dbReference type="AlphaFoldDB" id="A0A386AY52"/>
<evidence type="ECO:0000313" key="1">
    <source>
        <dbReference type="EMBL" id="AYC64365.1"/>
    </source>
</evidence>
<reference evidence="1" key="1">
    <citation type="submission" date="2018-07" db="EMBL/GenBank/DDBJ databases">
        <authorList>
            <person name="Quirk P.G."/>
            <person name="Krulwich T.A."/>
        </authorList>
    </citation>
    <scope>NUCLEOTIDE SEQUENCE</scope>
</reference>
<sequence length="120" mass="13883">MVNWFLTKITPLSSFDKKVGTLAWGVPYTGDLYNSSMGGFFVGSRQAQYKNKKEYIVNIPGLLSDYIINDVFNNMNILSGNWKITRLDWQLTLDAALLLNEKDTIKKSLIRDFYRNFKDD</sequence>
<gene>
    <name evidence="1" type="primary">orf120</name>
</gene>
<geneLocation type="chloroplast" evidence="1"/>
<accession>A0A386AY52</accession>
<keyword evidence="1" id="KW-0934">Plastid</keyword>
<dbReference type="EMBL" id="MH591095">
    <property type="protein sequence ID" value="AYC64365.1"/>
    <property type="molecule type" value="Genomic_DNA"/>
</dbReference>
<name>A0A386AY52_9CHLO</name>
<organism evidence="1">
    <name type="scientific">Pseudochlorodesmis sp. HV01306a</name>
    <dbReference type="NCBI Taxonomy" id="2358488"/>
    <lineage>
        <taxon>Eukaryota</taxon>
        <taxon>Viridiplantae</taxon>
        <taxon>Chlorophyta</taxon>
        <taxon>core chlorophytes</taxon>
        <taxon>Ulvophyceae</taxon>
        <taxon>TCBD clade</taxon>
        <taxon>Bryopsidales</taxon>
        <taxon>Bryopsidineae</taxon>
        <taxon>Bryopsidaceae</taxon>
        <taxon>Pseudochlorodesmis</taxon>
    </lineage>
</organism>
<keyword evidence="1" id="KW-0150">Chloroplast</keyword>
<protein>
    <submittedName>
        <fullName evidence="1">Uncharacterized protein</fullName>
    </submittedName>
</protein>